<gene>
    <name evidence="2" type="primary">LOC142180851</name>
</gene>
<name>A0AC58UHV1_TOBAC</name>
<organism evidence="1 2">
    <name type="scientific">Nicotiana tabacum</name>
    <name type="common">Common tobacco</name>
    <dbReference type="NCBI Taxonomy" id="4097"/>
    <lineage>
        <taxon>Eukaryota</taxon>
        <taxon>Viridiplantae</taxon>
        <taxon>Streptophyta</taxon>
        <taxon>Embryophyta</taxon>
        <taxon>Tracheophyta</taxon>
        <taxon>Spermatophyta</taxon>
        <taxon>Magnoliopsida</taxon>
        <taxon>eudicotyledons</taxon>
        <taxon>Gunneridae</taxon>
        <taxon>Pentapetalae</taxon>
        <taxon>asterids</taxon>
        <taxon>lamiids</taxon>
        <taxon>Solanales</taxon>
        <taxon>Solanaceae</taxon>
        <taxon>Nicotianoideae</taxon>
        <taxon>Nicotianeae</taxon>
        <taxon>Nicotiana</taxon>
    </lineage>
</organism>
<dbReference type="RefSeq" id="XP_075109048.1">
    <property type="nucleotide sequence ID" value="XM_075252947.1"/>
</dbReference>
<reference evidence="1" key="1">
    <citation type="journal article" date="2014" name="Nat. Commun.">
        <title>The tobacco genome sequence and its comparison with those of tomato and potato.</title>
        <authorList>
            <person name="Sierro N."/>
            <person name="Battey J.N."/>
            <person name="Ouadi S."/>
            <person name="Bakaher N."/>
            <person name="Bovet L."/>
            <person name="Willig A."/>
            <person name="Goepfert S."/>
            <person name="Peitsch M.C."/>
            <person name="Ivanov N.V."/>
        </authorList>
    </citation>
    <scope>NUCLEOTIDE SEQUENCE [LARGE SCALE GENOMIC DNA]</scope>
</reference>
<proteinExistence type="predicted"/>
<keyword evidence="1" id="KW-1185">Reference proteome</keyword>
<dbReference type="Proteomes" id="UP000790787">
    <property type="component" value="Chromosome 5"/>
</dbReference>
<accession>A0AC58UHV1</accession>
<evidence type="ECO:0000313" key="1">
    <source>
        <dbReference type="Proteomes" id="UP000790787"/>
    </source>
</evidence>
<protein>
    <submittedName>
        <fullName evidence="2">Uncharacterized protein LOC142180851</fullName>
    </submittedName>
</protein>
<reference evidence="2" key="2">
    <citation type="submission" date="2025-08" db="UniProtKB">
        <authorList>
            <consortium name="RefSeq"/>
        </authorList>
    </citation>
    <scope>IDENTIFICATION</scope>
    <source>
        <tissue evidence="2">Leaf</tissue>
    </source>
</reference>
<evidence type="ECO:0000313" key="2">
    <source>
        <dbReference type="RefSeq" id="XP_075109048.1"/>
    </source>
</evidence>
<sequence>MAYLTKRFQKMVGKNGGILKRGSSSRPKGYGMCHECGKPGHFIKDCPLHKQDQYKHNTEKAAKRNSGNSSSESEGDDEQGDTSMMAIESEAAQYDCIALMAKSDNDEDDNDDEPTKCLSNLRQRNKVEFLSKACTIINLVTSKVVLLEKGFKNIYVADFDSMNNGDLTCLSVIDENVELWHRRLGHASFTLLNKLVKKDLVRGLPKSRFKDHMVCDACVKGKQVRSSFKSKKEVSTSRLHELLHMDLCGPMRVPNRGGKKYIFIIVDDYSRFTWTLFLRNKDETFPVFAAFVKNIQVKMSHNVVSIRSYHSTEFDNAKFDKFYAENGISHNFSAPRTPQQNGVVERKNRALEDMTRTMLIDSGIAKSDWVEAVNTACYLVNMCIIRSILNKTPYELLIGRKPKLTHLRTFGCKYFVLNNGKETLGKFDAKNPHDKVDQDGEQSKVLGKFIDMENEKADMMSQVKESNEDVTAESPTNIEEPGSSITIDEEENIVVDIVQGNLDAELRSGTHVNNGSHSEESGSSHNEIQVSNWKHKSSHPLQNVITPLDLGIQTRSKSRISLSFSTFLSQIEPKHVKEALKDADWITAMQDELHQFERNSAPHLWCERLSKFLLENGFTRGKNQQYPISEETRKELARQVYVDDIIFDATNDSLCEEFAKLIGREFEMSMMGELNFFLGLQVKKTHKGTMIS</sequence>